<sequence length="89" mass="9862">MSGLPERRAASRPWLVGRRHDDGLHAAHAGGASVADPGVEELAVRLLRPVPYPLFGTSMWRGSTAVPPQDARAVTAEERTVRHTRWWTR</sequence>
<dbReference type="RefSeq" id="WP_086019044.1">
    <property type="nucleotide sequence ID" value="NZ_CP023700.1"/>
</dbReference>
<reference evidence="1 2" key="1">
    <citation type="submission" date="2017-09" db="EMBL/GenBank/DDBJ databases">
        <authorList>
            <person name="Lee N."/>
            <person name="Cho B.-K."/>
        </authorList>
    </citation>
    <scope>NUCLEOTIDE SEQUENCE [LARGE SCALE GENOMIC DNA]</scope>
    <source>
        <strain evidence="1 2">ATCC 39115</strain>
    </source>
</reference>
<dbReference type="Proteomes" id="UP000327143">
    <property type="component" value="Chromosome"/>
</dbReference>
<proteinExistence type="predicted"/>
<organism evidence="1 2">
    <name type="scientific">Streptomyces viridosporus T7A</name>
    <dbReference type="NCBI Taxonomy" id="665577"/>
    <lineage>
        <taxon>Bacteria</taxon>
        <taxon>Bacillati</taxon>
        <taxon>Actinomycetota</taxon>
        <taxon>Actinomycetes</taxon>
        <taxon>Kitasatosporales</taxon>
        <taxon>Streptomycetaceae</taxon>
        <taxon>Streptomyces</taxon>
    </lineage>
</organism>
<evidence type="ECO:0000313" key="2">
    <source>
        <dbReference type="Proteomes" id="UP000327143"/>
    </source>
</evidence>
<gene>
    <name evidence="1" type="ORF">CP969_04085</name>
</gene>
<accession>A0ABX6A9X5</accession>
<name>A0ABX6A9X5_STRVD</name>
<evidence type="ECO:0000313" key="1">
    <source>
        <dbReference type="EMBL" id="QEU83948.1"/>
    </source>
</evidence>
<dbReference type="EMBL" id="CP023700">
    <property type="protein sequence ID" value="QEU83948.1"/>
    <property type="molecule type" value="Genomic_DNA"/>
</dbReference>
<protein>
    <submittedName>
        <fullName evidence="1">Uncharacterized protein</fullName>
    </submittedName>
</protein>
<keyword evidence="2" id="KW-1185">Reference proteome</keyword>